<dbReference type="EC" id="2.7.7.7" evidence="2"/>
<dbReference type="Pfam" id="PF03175">
    <property type="entry name" value="DNA_pol_B_2"/>
    <property type="match status" value="2"/>
</dbReference>
<dbReference type="Proteomes" id="UP000580250">
    <property type="component" value="Unassembled WGS sequence"/>
</dbReference>
<dbReference type="InterPro" id="IPR012337">
    <property type="entry name" value="RNaseH-like_sf"/>
</dbReference>
<dbReference type="OrthoDB" id="5871067at2759"/>
<dbReference type="GO" id="GO:0000166">
    <property type="term" value="F:nucleotide binding"/>
    <property type="evidence" value="ECO:0007669"/>
    <property type="project" value="InterPro"/>
</dbReference>
<evidence type="ECO:0000256" key="8">
    <source>
        <dbReference type="ARBA" id="ARBA00049244"/>
    </source>
</evidence>
<keyword evidence="6" id="KW-0239">DNA-directed DNA polymerase</keyword>
<feature type="domain" description="DNA-directed DNA polymerase family B mitochondria/virus" evidence="9">
    <location>
        <begin position="519"/>
        <end position="709"/>
    </location>
</feature>
<evidence type="ECO:0000256" key="2">
    <source>
        <dbReference type="ARBA" id="ARBA00012417"/>
    </source>
</evidence>
<dbReference type="Gene3D" id="3.90.1600.10">
    <property type="entry name" value="Palm domain of DNA polymerase"/>
    <property type="match status" value="1"/>
</dbReference>
<dbReference type="GO" id="GO:0042575">
    <property type="term" value="C:DNA polymerase complex"/>
    <property type="evidence" value="ECO:0007669"/>
    <property type="project" value="UniProtKB-ARBA"/>
</dbReference>
<protein>
    <recommendedName>
        <fullName evidence="2">DNA-directed DNA polymerase</fullName>
        <ecNumber evidence="2">2.7.7.7</ecNumber>
    </recommendedName>
</protein>
<feature type="domain" description="DNA-directed DNA polymerase family B mitochondria/virus" evidence="9">
    <location>
        <begin position="190"/>
        <end position="377"/>
    </location>
</feature>
<dbReference type="GO" id="GO:0003677">
    <property type="term" value="F:DNA binding"/>
    <property type="evidence" value="ECO:0007669"/>
    <property type="project" value="UniProtKB-KW"/>
</dbReference>
<dbReference type="GO" id="GO:0003887">
    <property type="term" value="F:DNA-directed DNA polymerase activity"/>
    <property type="evidence" value="ECO:0007669"/>
    <property type="project" value="UniProtKB-KW"/>
</dbReference>
<dbReference type="GO" id="GO:0006281">
    <property type="term" value="P:DNA repair"/>
    <property type="evidence" value="ECO:0007669"/>
    <property type="project" value="UniProtKB-ARBA"/>
</dbReference>
<evidence type="ECO:0000256" key="7">
    <source>
        <dbReference type="ARBA" id="ARBA00023125"/>
    </source>
</evidence>
<proteinExistence type="inferred from homology"/>
<dbReference type="GO" id="GO:0006260">
    <property type="term" value="P:DNA replication"/>
    <property type="evidence" value="ECO:0007669"/>
    <property type="project" value="UniProtKB-KW"/>
</dbReference>
<comment type="caution">
    <text evidence="10">The sequence shown here is derived from an EMBL/GenBank/DDBJ whole genome shotgun (WGS) entry which is preliminary data.</text>
</comment>
<evidence type="ECO:0000256" key="6">
    <source>
        <dbReference type="ARBA" id="ARBA00022932"/>
    </source>
</evidence>
<dbReference type="AlphaFoldDB" id="A0A6V7WMX7"/>
<dbReference type="SUPFAM" id="SSF56672">
    <property type="entry name" value="DNA/RNA polymerases"/>
    <property type="match status" value="1"/>
</dbReference>
<name>A0A6V7WMX7_MELEN</name>
<evidence type="ECO:0000256" key="4">
    <source>
        <dbReference type="ARBA" id="ARBA00022695"/>
    </source>
</evidence>
<dbReference type="Gene3D" id="3.30.420.10">
    <property type="entry name" value="Ribonuclease H-like superfamily/Ribonuclease H"/>
    <property type="match status" value="1"/>
</dbReference>
<evidence type="ECO:0000259" key="9">
    <source>
        <dbReference type="Pfam" id="PF03175"/>
    </source>
</evidence>
<dbReference type="SUPFAM" id="SSF53098">
    <property type="entry name" value="Ribonuclease H-like"/>
    <property type="match status" value="1"/>
</dbReference>
<sequence length="1003" mass="116176">MNCSRIGPKFPCKSNNNFVKHCSGCEKEFNNEDCYNYHLDSKFCNNSKKCNKCGVVWNVHLNTTAGRKGHVCSENYCNKCCIFHDPKRGCFIAPLIQKKKKMYRIVAFDLETMQHNIVNNKRFHQPNFIAVKITCPLCITNEYNTDCNICGKFKTITFSLKPFTKTKVDKQNVSSYPLTDFIDWILTSEHDTIAFSHFGGRFDMILVFKALFVRKMNPDMIKKGNKLYEMKIKNRKGCSIIFRDSFNLMPMPLASLVPAFSLNVQDKPFFPHMANRPENYGKLIFPEKEDYLVRGMMPEKHKLFEQWFEINKYTPFQLEEQLAAYCTNDVEILIGALLTFQTEFKNISNGFDVLRESMTIASACMKHFRLNHLKPMHLGIVPERGYDNADNQSLLALRFLKWYEEKNNVIVRTAHSKNGEKRIGSYRLDGWIEKEKLGIEINGCCWHGCKNCYTDKNFILPNGKTAEKQRELDKKRLEIIKGLGVKVKVYWECDIRKMLSVDIEMRRSFKKYQDDGPINIRSAFYGGRTGPLKLFHRAEPGQKISYFDVTSLYPFINVSTIYPIGHPEVHILNKDVNWTKPSDNIYNLGILKLFVIPPSNIDVPVLPMKIGEDQDERLLFPLCSTCAKEHPHGDVKENYSCPHSDYQRGWVSTCTSIELNEALNEGYIVTKLFRVLEFKKYDDQLFRPYISEFMAQKIHSSGFENTIKGNIEEEDKFIKECMEMFGIKIEKEKMELNKGRRTQAKLCLNNLWGRFSLRNFGLSQCQITDDPSDLCKFFEDDTIEITSIDELTENVILIGFIKKKDFVEEHQCSNVIISLWTTSAARIHLLHAMQKVVRTPGCQILYTDTDSLIFSHPENNCPLQVGPHLGEFTDEYPNYEILEYCSGGAKQYGLKLKKKETDELEYVLKLRGITLNNDVVDNQGLCYETFKDQVLKFAANNDNIPIEIFYPNFLRPSIIHGSVTSYPLKKIYKPFVGKGIVRPSDFTVLDFGYVNNRHPRILF</sequence>
<dbReference type="InterPro" id="IPR023211">
    <property type="entry name" value="DNA_pol_palm_dom_sf"/>
</dbReference>
<dbReference type="InterPro" id="IPR011335">
    <property type="entry name" value="Restrct_endonuc-II-like"/>
</dbReference>
<dbReference type="InterPro" id="IPR004868">
    <property type="entry name" value="DNA-dir_DNA_pol_B_mt/vir"/>
</dbReference>
<dbReference type="Gene3D" id="1.10.287.690">
    <property type="entry name" value="Helix hairpin bin"/>
    <property type="match status" value="1"/>
</dbReference>
<dbReference type="InterPro" id="IPR043502">
    <property type="entry name" value="DNA/RNA_pol_sf"/>
</dbReference>
<dbReference type="InterPro" id="IPR036397">
    <property type="entry name" value="RNaseH_sf"/>
</dbReference>
<evidence type="ECO:0000256" key="1">
    <source>
        <dbReference type="ARBA" id="ARBA00005755"/>
    </source>
</evidence>
<evidence type="ECO:0000313" key="10">
    <source>
        <dbReference type="EMBL" id="CAD2188351.1"/>
    </source>
</evidence>
<accession>A0A6V7WMX7</accession>
<dbReference type="Gene3D" id="3.40.960.10">
    <property type="entry name" value="VSR Endonuclease"/>
    <property type="match status" value="1"/>
</dbReference>
<keyword evidence="4" id="KW-0548">Nucleotidyltransferase</keyword>
<dbReference type="PANTHER" id="PTHR33568:SF3">
    <property type="entry name" value="DNA-DIRECTED DNA POLYMERASE"/>
    <property type="match status" value="1"/>
</dbReference>
<reference evidence="10 11" key="1">
    <citation type="submission" date="2020-08" db="EMBL/GenBank/DDBJ databases">
        <authorList>
            <person name="Koutsovoulos G."/>
            <person name="Danchin GJ E."/>
        </authorList>
    </citation>
    <scope>NUCLEOTIDE SEQUENCE [LARGE SCALE GENOMIC DNA]</scope>
</reference>
<evidence type="ECO:0000313" key="11">
    <source>
        <dbReference type="Proteomes" id="UP000580250"/>
    </source>
</evidence>
<comment type="similarity">
    <text evidence="1">Belongs to the DNA polymerase type-B family.</text>
</comment>
<dbReference type="PANTHER" id="PTHR33568">
    <property type="entry name" value="DNA POLYMERASE"/>
    <property type="match status" value="1"/>
</dbReference>
<dbReference type="EMBL" id="CAJEWN010000687">
    <property type="protein sequence ID" value="CAD2188351.1"/>
    <property type="molecule type" value="Genomic_DNA"/>
</dbReference>
<keyword evidence="5" id="KW-0235">DNA replication</keyword>
<gene>
    <name evidence="10" type="ORF">MENT_LOCUS40995</name>
</gene>
<dbReference type="SUPFAM" id="SSF52980">
    <property type="entry name" value="Restriction endonuclease-like"/>
    <property type="match status" value="1"/>
</dbReference>
<keyword evidence="7" id="KW-0238">DNA-binding</keyword>
<evidence type="ECO:0000256" key="5">
    <source>
        <dbReference type="ARBA" id="ARBA00022705"/>
    </source>
</evidence>
<evidence type="ECO:0000256" key="3">
    <source>
        <dbReference type="ARBA" id="ARBA00022679"/>
    </source>
</evidence>
<organism evidence="10 11">
    <name type="scientific">Meloidogyne enterolobii</name>
    <name type="common">Root-knot nematode worm</name>
    <name type="synonym">Meloidogyne mayaguensis</name>
    <dbReference type="NCBI Taxonomy" id="390850"/>
    <lineage>
        <taxon>Eukaryota</taxon>
        <taxon>Metazoa</taxon>
        <taxon>Ecdysozoa</taxon>
        <taxon>Nematoda</taxon>
        <taxon>Chromadorea</taxon>
        <taxon>Rhabditida</taxon>
        <taxon>Tylenchina</taxon>
        <taxon>Tylenchomorpha</taxon>
        <taxon>Tylenchoidea</taxon>
        <taxon>Meloidogynidae</taxon>
        <taxon>Meloidogyninae</taxon>
        <taxon>Meloidogyne</taxon>
    </lineage>
</organism>
<keyword evidence="3" id="KW-0808">Transferase</keyword>
<comment type="catalytic activity">
    <reaction evidence="8">
        <text>DNA(n) + a 2'-deoxyribonucleoside 5'-triphosphate = DNA(n+1) + diphosphate</text>
        <dbReference type="Rhea" id="RHEA:22508"/>
        <dbReference type="Rhea" id="RHEA-COMP:17339"/>
        <dbReference type="Rhea" id="RHEA-COMP:17340"/>
        <dbReference type="ChEBI" id="CHEBI:33019"/>
        <dbReference type="ChEBI" id="CHEBI:61560"/>
        <dbReference type="ChEBI" id="CHEBI:173112"/>
        <dbReference type="EC" id="2.7.7.7"/>
    </reaction>
</comment>